<keyword evidence="2" id="KW-0479">Metal-binding</keyword>
<dbReference type="PANTHER" id="PTHR22597:SF0">
    <property type="entry name" value="POLYCOMB PROTEIN SUZ12"/>
    <property type="match status" value="1"/>
</dbReference>
<evidence type="ECO:0000256" key="6">
    <source>
        <dbReference type="ARBA" id="ARBA00023163"/>
    </source>
</evidence>
<evidence type="ECO:0000256" key="7">
    <source>
        <dbReference type="SAM" id="MobiDB-lite"/>
    </source>
</evidence>
<feature type="compositionally biased region" description="Basic and acidic residues" evidence="7">
    <location>
        <begin position="174"/>
        <end position="187"/>
    </location>
</feature>
<dbReference type="GO" id="GO:0008270">
    <property type="term" value="F:zinc ion binding"/>
    <property type="evidence" value="ECO:0007669"/>
    <property type="project" value="UniProtKB-KW"/>
</dbReference>
<dbReference type="InterPro" id="IPR019135">
    <property type="entry name" value="Polycomb_protein_VEFS-Box"/>
</dbReference>
<name>A0A3N2PXU3_SODAK</name>
<feature type="region of interest" description="Disordered" evidence="7">
    <location>
        <begin position="649"/>
        <end position="700"/>
    </location>
</feature>
<keyword evidence="4" id="KW-0862">Zinc</keyword>
<evidence type="ECO:0000313" key="10">
    <source>
        <dbReference type="Proteomes" id="UP000272025"/>
    </source>
</evidence>
<dbReference type="RefSeq" id="XP_028467156.1">
    <property type="nucleotide sequence ID" value="XM_028614983.1"/>
</dbReference>
<feature type="region of interest" description="Disordered" evidence="7">
    <location>
        <begin position="496"/>
        <end position="558"/>
    </location>
</feature>
<dbReference type="OrthoDB" id="166746at2759"/>
<feature type="compositionally biased region" description="Low complexity" evidence="7">
    <location>
        <begin position="196"/>
        <end position="207"/>
    </location>
</feature>
<feature type="region of interest" description="Disordered" evidence="7">
    <location>
        <begin position="416"/>
        <end position="435"/>
    </location>
</feature>
<accession>A0A3N2PXU3</accession>
<keyword evidence="10" id="KW-1185">Reference proteome</keyword>
<gene>
    <name evidence="9" type="ORF">SODALDRAFT_378450</name>
</gene>
<feature type="compositionally biased region" description="Polar residues" evidence="7">
    <location>
        <begin position="134"/>
        <end position="151"/>
    </location>
</feature>
<evidence type="ECO:0000256" key="1">
    <source>
        <dbReference type="ARBA" id="ARBA00007416"/>
    </source>
</evidence>
<feature type="compositionally biased region" description="Acidic residues" evidence="7">
    <location>
        <begin position="506"/>
        <end position="516"/>
    </location>
</feature>
<dbReference type="PANTHER" id="PTHR22597">
    <property type="entry name" value="POLYCOMB GROUP PROTEIN"/>
    <property type="match status" value="1"/>
</dbReference>
<evidence type="ECO:0000256" key="5">
    <source>
        <dbReference type="ARBA" id="ARBA00023015"/>
    </source>
</evidence>
<feature type="domain" description="Polycomb protein VEFS-Box" evidence="8">
    <location>
        <begin position="732"/>
        <end position="819"/>
    </location>
</feature>
<sequence length="964" mass="107826">MEITWSTPPLLGEMTYYNICRRNVVKHVILCRNLSFGWLQILLQILLQISLVTDVDVLKGQQKEERKFNKIWETSQTNSTLQVPPSHFIIELMNSWSLSYSLDLLRSASLHLSHTPSHPSSPPLPAPGSPGHVTPSTLPRTDLKTPSSTFSYADCQPTMGNAVSSPSKLAGNAKLHEPVSLDLDGRPQKRRRLGPAAAAAATTATAAGRAPPNGVPKEKDHSLADQLFVAHEVGSIQRTLRVHVLKIVHKDLAKVKVGNAVNDSTAAPRNVQETKARCKIMLTHGGTKAGGESESESESDHVMLHCQSQICTIKTFQSPAGPFPMARIYLTRPFHIPEDSILVNRTDNHLFDLADSYKITVELEPVGPGAWPPLGSLPLSEPGLPSPRASNGTENWTLAGEVAHIFGRTRSMAPLTLRKSHSHSHSQGNGHGHGHGIRTDYLIDVDARWSTGYEASAIRPLEKGVEPSIIVEGTASPGRKQAAQEDDDAARHAIDQRNGHVNEDNNRDDDEDDQQDGELTPNRSLRTRETKNYNLKLLSDKAQGKERARRKRKNVDVAESGRISRISYDLPAEQVHLSSFRCVTCGNSHASLKQLQAHLEWQHPEYEYIAQSTAKGVHFQVSHRAEATAAFDPQMYEFTLPTKAFGLYPSFDDREEDGSDSGNRARPKPGDDYSDHVRNGRSKTKSLPAWRGASPVPEPQKIIIPKTSQPLYDPLSRAPLEPGTVFHRLKPDDRWLVQWHREAIEDFSDIPPEEREFMTTWDEFMLTQRIATDAFLPSSWLEFVKLKADWLVRSASRMTEFGKHLSYLLMRDVLNDKTIQEAFRVVASARARLRHRERDGQPTGPPRPSSKEHQARKSAANCQVCNQQVLGPRLLVCSNPACKRRIYHSNCIRENAKMDVHEDDWSGRRSFSLASPEFDVILEDCARERDDGSMNWKRTEKGPRECHRRSALVTGIDHTRLQPP</sequence>
<evidence type="ECO:0000313" key="9">
    <source>
        <dbReference type="EMBL" id="ROT39350.1"/>
    </source>
</evidence>
<proteinExistence type="inferred from homology"/>
<comment type="similarity">
    <text evidence="1">Belongs to the VEFS (VRN2-EMF2-FIS2-SU(Z)12) family.</text>
</comment>
<dbReference type="GO" id="GO:0031490">
    <property type="term" value="F:chromatin DNA binding"/>
    <property type="evidence" value="ECO:0007669"/>
    <property type="project" value="TreeGrafter"/>
</dbReference>
<feature type="region of interest" description="Disordered" evidence="7">
    <location>
        <begin position="112"/>
        <end position="220"/>
    </location>
</feature>
<dbReference type="STRING" id="1314773.A0A3N2PXU3"/>
<feature type="compositionally biased region" description="Polar residues" evidence="7">
    <location>
        <begin position="158"/>
        <end position="167"/>
    </location>
</feature>
<dbReference type="GeneID" id="39583460"/>
<dbReference type="AlphaFoldDB" id="A0A3N2PXU3"/>
<feature type="compositionally biased region" description="Basic and acidic residues" evidence="7">
    <location>
        <begin position="496"/>
        <end position="505"/>
    </location>
</feature>
<reference evidence="9 10" key="1">
    <citation type="journal article" date="2018" name="Mol. Ecol.">
        <title>The obligate alkalophilic soda-lake fungus Sodiomyces alkalinus has shifted to a protein diet.</title>
        <authorList>
            <person name="Grum-Grzhimaylo A.A."/>
            <person name="Falkoski D.L."/>
            <person name="van den Heuvel J."/>
            <person name="Valero-Jimenez C.A."/>
            <person name="Min B."/>
            <person name="Choi I.G."/>
            <person name="Lipzen A."/>
            <person name="Daum C.G."/>
            <person name="Aanen D.K."/>
            <person name="Tsang A."/>
            <person name="Henrissat B."/>
            <person name="Bilanenko E.N."/>
            <person name="de Vries R.P."/>
            <person name="van Kan J.A.L."/>
            <person name="Grigoriev I.V."/>
            <person name="Debets A.J.M."/>
        </authorList>
    </citation>
    <scope>NUCLEOTIDE SEQUENCE [LARGE SCALE GENOMIC DNA]</scope>
    <source>
        <strain evidence="9 10">F11</strain>
    </source>
</reference>
<evidence type="ECO:0000259" key="8">
    <source>
        <dbReference type="Pfam" id="PF09733"/>
    </source>
</evidence>
<keyword evidence="6" id="KW-0804">Transcription</keyword>
<evidence type="ECO:0000256" key="2">
    <source>
        <dbReference type="ARBA" id="ARBA00022723"/>
    </source>
</evidence>
<dbReference type="InterPro" id="IPR011011">
    <property type="entry name" value="Znf_FYVE_PHD"/>
</dbReference>
<dbReference type="SUPFAM" id="SSF57903">
    <property type="entry name" value="FYVE/PHD zinc finger"/>
    <property type="match status" value="1"/>
</dbReference>
<keyword evidence="3" id="KW-0863">Zinc-finger</keyword>
<protein>
    <recommendedName>
        <fullName evidence="8">Polycomb protein VEFS-Box domain-containing protein</fullName>
    </recommendedName>
</protein>
<dbReference type="GO" id="GO:0016586">
    <property type="term" value="C:RSC-type complex"/>
    <property type="evidence" value="ECO:0007669"/>
    <property type="project" value="TreeGrafter"/>
</dbReference>
<dbReference type="Pfam" id="PF09733">
    <property type="entry name" value="VEFS-Box"/>
    <property type="match status" value="1"/>
</dbReference>
<feature type="region of interest" description="Disordered" evidence="7">
    <location>
        <begin position="834"/>
        <end position="855"/>
    </location>
</feature>
<feature type="compositionally biased region" description="Pro residues" evidence="7">
    <location>
        <begin position="119"/>
        <end position="128"/>
    </location>
</feature>
<dbReference type="EMBL" id="ML119054">
    <property type="protein sequence ID" value="ROT39350.1"/>
    <property type="molecule type" value="Genomic_DNA"/>
</dbReference>
<evidence type="ECO:0000256" key="4">
    <source>
        <dbReference type="ARBA" id="ARBA00022833"/>
    </source>
</evidence>
<dbReference type="Proteomes" id="UP000272025">
    <property type="component" value="Unassembled WGS sequence"/>
</dbReference>
<keyword evidence="5" id="KW-0805">Transcription regulation</keyword>
<organism evidence="9 10">
    <name type="scientific">Sodiomyces alkalinus (strain CBS 110278 / VKM F-3762 / F11)</name>
    <name type="common">Alkaliphilic filamentous fungus</name>
    <dbReference type="NCBI Taxonomy" id="1314773"/>
    <lineage>
        <taxon>Eukaryota</taxon>
        <taxon>Fungi</taxon>
        <taxon>Dikarya</taxon>
        <taxon>Ascomycota</taxon>
        <taxon>Pezizomycotina</taxon>
        <taxon>Sordariomycetes</taxon>
        <taxon>Hypocreomycetidae</taxon>
        <taxon>Glomerellales</taxon>
        <taxon>Plectosphaerellaceae</taxon>
        <taxon>Sodiomyces</taxon>
    </lineage>
</organism>
<evidence type="ECO:0000256" key="3">
    <source>
        <dbReference type="ARBA" id="ARBA00022771"/>
    </source>
</evidence>
<feature type="compositionally biased region" description="Basic and acidic residues" evidence="7">
    <location>
        <begin position="668"/>
        <end position="678"/>
    </location>
</feature>
<dbReference type="CDD" id="cd21552">
    <property type="entry name" value="VEFS-box_ctSUZ12-like"/>
    <property type="match status" value="1"/>
</dbReference>